<feature type="compositionally biased region" description="Basic residues" evidence="1">
    <location>
        <begin position="85"/>
        <end position="94"/>
    </location>
</feature>
<protein>
    <submittedName>
        <fullName evidence="3">Uncharacterized protein</fullName>
    </submittedName>
</protein>
<name>A0A915MKT6_MELJA</name>
<dbReference type="AlphaFoldDB" id="A0A915MKT6"/>
<proteinExistence type="predicted"/>
<evidence type="ECO:0000313" key="3">
    <source>
        <dbReference type="WBParaSite" id="scaffold4337_cov217.g7982"/>
    </source>
</evidence>
<feature type="region of interest" description="Disordered" evidence="1">
    <location>
        <begin position="488"/>
        <end position="507"/>
    </location>
</feature>
<feature type="compositionally biased region" description="Polar residues" evidence="1">
    <location>
        <begin position="52"/>
        <end position="64"/>
    </location>
</feature>
<evidence type="ECO:0000313" key="2">
    <source>
        <dbReference type="Proteomes" id="UP000887561"/>
    </source>
</evidence>
<sequence length="718" mass="82996">MNEDEIVEGVNVIIEQAEATVESSRPPQPYTRLETRLLALSNLINEAKNARNPGNASPQQQVPKITNPRLPANYRIPKKIPEKPPRKKKIVKRKRKLREHPLQKVIKKTTTIEEKERNIKRFVNLWRIEEEIDQHWSIQAPIAIMDNREVDYGLFSPCIGDMHSECKAPTVFNRNAYRRDPAFRQYVPDILLTLMHCLAADWFSRQRFPRREIKEAVQGQLLREGNTPMITALTLWQYIKEAPLRAFPNETLKEVLRVRQNTCKVFRSLIFRQPFGPLRLQLPPQTPDGELNNWLNSLKGALDNILTRQRFKYGKSEVSTYLINAPIILVADSSLPSLDAWEEKPIHQMIFFGPLVEQLIIIIWPNEEKLKSIEDSLLYWKKKEVSIRVTLVLNEPELPSERKEAIQQCRNLVESFDIGFYSYDGKLDKLKEVQERMALTDCLPEIEHDEEEESEEDMPLVGYVKAKKKKEEKLLKIKELIVRREHQKQWASHQESRHRQQPNTSRRLSMSSSSSIVLLLVCLLFFATTILASWECTDCEPFHPATAEKRGAMARPIGGLRLSNTEESFERLDDLIRTGNINEGRKPVLCQTKGKLIWISKSKEQALSFSAQPPKEMACNGRPIRVSEQGFGIDEKEYAQMISIRTAREVDEEQVAAGLTAAELALRKLQDAVLKERCQEETFRHFSPTIQARKAFNKSNWSLDGLMRIPWKSMPVAS</sequence>
<organism evidence="2 3">
    <name type="scientific">Meloidogyne javanica</name>
    <name type="common">Root-knot nematode worm</name>
    <dbReference type="NCBI Taxonomy" id="6303"/>
    <lineage>
        <taxon>Eukaryota</taxon>
        <taxon>Metazoa</taxon>
        <taxon>Ecdysozoa</taxon>
        <taxon>Nematoda</taxon>
        <taxon>Chromadorea</taxon>
        <taxon>Rhabditida</taxon>
        <taxon>Tylenchina</taxon>
        <taxon>Tylenchomorpha</taxon>
        <taxon>Tylenchoidea</taxon>
        <taxon>Meloidogynidae</taxon>
        <taxon>Meloidogyninae</taxon>
        <taxon>Meloidogyne</taxon>
        <taxon>Meloidogyne incognita group</taxon>
    </lineage>
</organism>
<reference evidence="3" key="1">
    <citation type="submission" date="2022-11" db="UniProtKB">
        <authorList>
            <consortium name="WormBaseParasite"/>
        </authorList>
    </citation>
    <scope>IDENTIFICATION</scope>
</reference>
<dbReference type="Proteomes" id="UP000887561">
    <property type="component" value="Unplaced"/>
</dbReference>
<evidence type="ECO:0000256" key="1">
    <source>
        <dbReference type="SAM" id="MobiDB-lite"/>
    </source>
</evidence>
<dbReference type="WBParaSite" id="scaffold4337_cov217.g7982">
    <property type="protein sequence ID" value="scaffold4337_cov217.g7982"/>
    <property type="gene ID" value="scaffold4337_cov217.g7982"/>
</dbReference>
<keyword evidence="2" id="KW-1185">Reference proteome</keyword>
<accession>A0A915MKT6</accession>
<feature type="region of interest" description="Disordered" evidence="1">
    <location>
        <begin position="48"/>
        <end position="94"/>
    </location>
</feature>
<feature type="compositionally biased region" description="Basic and acidic residues" evidence="1">
    <location>
        <begin position="488"/>
        <end position="498"/>
    </location>
</feature>